<dbReference type="VEuPathDB" id="MicrosporidiaDB:EDEG_02482"/>
<keyword evidence="1" id="KW-1133">Transmembrane helix</keyword>
<keyword evidence="1" id="KW-0812">Transmembrane</keyword>
<keyword evidence="3" id="KW-1185">Reference proteome</keyword>
<dbReference type="EMBL" id="AFBI03000044">
    <property type="protein sequence ID" value="EJW03144.1"/>
    <property type="molecule type" value="Genomic_DNA"/>
</dbReference>
<evidence type="ECO:0000256" key="1">
    <source>
        <dbReference type="SAM" id="Phobius"/>
    </source>
</evidence>
<comment type="caution">
    <text evidence="2">The sequence shown here is derived from an EMBL/GenBank/DDBJ whole genome shotgun (WGS) entry which is preliminary data.</text>
</comment>
<sequence length="101" mass="12014">MHREEHISKPQRINNFFYFSSSLYYIFLSNVNFSNDTRYVMIISLVFSQNSKIISVIKFYFKCSSIRDISTIKILFYLSNKIVDLIVLLQFLLPCFHKLIG</sequence>
<feature type="transmembrane region" description="Helical" evidence="1">
    <location>
        <begin position="39"/>
        <end position="61"/>
    </location>
</feature>
<reference evidence="3" key="2">
    <citation type="submission" date="2015-07" db="EMBL/GenBank/DDBJ databases">
        <title>Contrasting host-pathogen interactions and genome evolution in two generalist and specialist microsporidian pathogens of mosquitoes.</title>
        <authorList>
            <consortium name="The Broad Institute Genomics Platform"/>
            <consortium name="The Broad Institute Genome Sequencing Center for Infectious Disease"/>
            <person name="Cuomo C.A."/>
            <person name="Sanscrainte N.D."/>
            <person name="Goldberg J.M."/>
            <person name="Heiman D."/>
            <person name="Young S."/>
            <person name="Zeng Q."/>
            <person name="Becnel J.J."/>
            <person name="Birren B.W."/>
        </authorList>
    </citation>
    <scope>NUCLEOTIDE SEQUENCE [LARGE SCALE GENOMIC DNA]</scope>
    <source>
        <strain evidence="3">USNM 41457</strain>
    </source>
</reference>
<protein>
    <submittedName>
        <fullName evidence="2">Uncharacterized protein</fullName>
    </submittedName>
</protein>
<reference evidence="2 3" key="1">
    <citation type="submission" date="2011-08" db="EMBL/GenBank/DDBJ databases">
        <authorList>
            <person name="Liu Z.J."/>
            <person name="Shi F.L."/>
            <person name="Lu J.Q."/>
            <person name="Li M."/>
            <person name="Wang Z.L."/>
        </authorList>
    </citation>
    <scope>NUCLEOTIDE SEQUENCE [LARGE SCALE GENOMIC DNA]</scope>
    <source>
        <strain evidence="2 3">USNM 41457</strain>
    </source>
</reference>
<dbReference type="Proteomes" id="UP000003163">
    <property type="component" value="Unassembled WGS sequence"/>
</dbReference>
<dbReference type="InParanoid" id="J9D6K5"/>
<proteinExistence type="predicted"/>
<accession>J9D6K5</accession>
<evidence type="ECO:0000313" key="3">
    <source>
        <dbReference type="Proteomes" id="UP000003163"/>
    </source>
</evidence>
<dbReference type="HOGENOM" id="CLU_2291661_0_0_1"/>
<feature type="transmembrane region" description="Helical" evidence="1">
    <location>
        <begin position="16"/>
        <end position="33"/>
    </location>
</feature>
<evidence type="ECO:0000313" key="2">
    <source>
        <dbReference type="EMBL" id="EJW03144.1"/>
    </source>
</evidence>
<name>J9D6K5_EDHAE</name>
<gene>
    <name evidence="2" type="ORF">EDEG_02482</name>
</gene>
<feature type="transmembrane region" description="Helical" evidence="1">
    <location>
        <begin position="82"/>
        <end position="100"/>
    </location>
</feature>
<dbReference type="AlphaFoldDB" id="J9D6K5"/>
<organism evidence="2 3">
    <name type="scientific">Edhazardia aedis (strain USNM 41457)</name>
    <name type="common">Microsporidian parasite</name>
    <dbReference type="NCBI Taxonomy" id="1003232"/>
    <lineage>
        <taxon>Eukaryota</taxon>
        <taxon>Fungi</taxon>
        <taxon>Fungi incertae sedis</taxon>
        <taxon>Microsporidia</taxon>
        <taxon>Edhazardia</taxon>
    </lineage>
</organism>
<keyword evidence="1" id="KW-0472">Membrane</keyword>